<reference evidence="2 3" key="1">
    <citation type="submission" date="2019-07" db="EMBL/GenBank/DDBJ databases">
        <title>Rhodococcus cavernicolus sp. nov., isolated from a cave.</title>
        <authorList>
            <person name="Lee S.D."/>
        </authorList>
    </citation>
    <scope>NUCLEOTIDE SEQUENCE [LARGE SCALE GENOMIC DNA]</scope>
    <source>
        <strain evidence="2 3">C1-24</strain>
    </source>
</reference>
<dbReference type="OrthoDB" id="4484556at2"/>
<dbReference type="Gene3D" id="3.40.50.150">
    <property type="entry name" value="Vaccinia Virus protein VP39"/>
    <property type="match status" value="1"/>
</dbReference>
<accession>A0A5A7SIJ4</accession>
<dbReference type="InterPro" id="IPR029063">
    <property type="entry name" value="SAM-dependent_MTases_sf"/>
</dbReference>
<organism evidence="2 3">
    <name type="scientific">Antrihabitans cavernicola</name>
    <dbReference type="NCBI Taxonomy" id="2495913"/>
    <lineage>
        <taxon>Bacteria</taxon>
        <taxon>Bacillati</taxon>
        <taxon>Actinomycetota</taxon>
        <taxon>Actinomycetes</taxon>
        <taxon>Mycobacteriales</taxon>
        <taxon>Nocardiaceae</taxon>
        <taxon>Antrihabitans</taxon>
    </lineage>
</organism>
<dbReference type="InterPro" id="IPR025714">
    <property type="entry name" value="Methyltranfer_dom"/>
</dbReference>
<sequence length="180" mass="19107">MGGTASSKQDRRADEQILLACPGPTIDLGCGPGRFTAELASRDTPALGVDMSAMAVEMTLRRGGVAIQEDIFMPLPHSGRWQQVLLADGNIGIGGDPVRVLRRARELLAPHGVVVAEMDAPGFGVRHEIVRCETAQAVGDWFPWARVSASAAVDLANAVGLRVVNIVEVAQRNIVEMATT</sequence>
<dbReference type="SUPFAM" id="SSF53335">
    <property type="entry name" value="S-adenosyl-L-methionine-dependent methyltransferases"/>
    <property type="match status" value="1"/>
</dbReference>
<dbReference type="GO" id="GO:0008168">
    <property type="term" value="F:methyltransferase activity"/>
    <property type="evidence" value="ECO:0007669"/>
    <property type="project" value="UniProtKB-KW"/>
</dbReference>
<dbReference type="CDD" id="cd02440">
    <property type="entry name" value="AdoMet_MTases"/>
    <property type="match status" value="1"/>
</dbReference>
<protein>
    <submittedName>
        <fullName evidence="2">Methyltransferase domain-containing protein</fullName>
    </submittedName>
</protein>
<dbReference type="GO" id="GO:0032259">
    <property type="term" value="P:methylation"/>
    <property type="evidence" value="ECO:0007669"/>
    <property type="project" value="UniProtKB-KW"/>
</dbReference>
<feature type="domain" description="Methyltransferase" evidence="1">
    <location>
        <begin position="25"/>
        <end position="116"/>
    </location>
</feature>
<evidence type="ECO:0000313" key="2">
    <source>
        <dbReference type="EMBL" id="KAA0024305.1"/>
    </source>
</evidence>
<proteinExistence type="predicted"/>
<gene>
    <name evidence="2" type="ORF">FOY51_03695</name>
</gene>
<keyword evidence="3" id="KW-1185">Reference proteome</keyword>
<dbReference type="EMBL" id="VLNY01000002">
    <property type="protein sequence ID" value="KAA0024305.1"/>
    <property type="molecule type" value="Genomic_DNA"/>
</dbReference>
<evidence type="ECO:0000313" key="3">
    <source>
        <dbReference type="Proteomes" id="UP000322244"/>
    </source>
</evidence>
<name>A0A5A7SIJ4_9NOCA</name>
<keyword evidence="2" id="KW-0808">Transferase</keyword>
<evidence type="ECO:0000259" key="1">
    <source>
        <dbReference type="Pfam" id="PF13847"/>
    </source>
</evidence>
<dbReference type="Proteomes" id="UP000322244">
    <property type="component" value="Unassembled WGS sequence"/>
</dbReference>
<dbReference type="Pfam" id="PF13847">
    <property type="entry name" value="Methyltransf_31"/>
    <property type="match status" value="1"/>
</dbReference>
<keyword evidence="2" id="KW-0489">Methyltransferase</keyword>
<dbReference type="AlphaFoldDB" id="A0A5A7SIJ4"/>
<comment type="caution">
    <text evidence="2">The sequence shown here is derived from an EMBL/GenBank/DDBJ whole genome shotgun (WGS) entry which is preliminary data.</text>
</comment>